<dbReference type="InterPro" id="IPR035979">
    <property type="entry name" value="RBD_domain_sf"/>
</dbReference>
<dbReference type="PANTHER" id="PTHR48039">
    <property type="entry name" value="RNA-BINDING MOTIF PROTEIN 14B"/>
    <property type="match status" value="1"/>
</dbReference>
<evidence type="ECO:0000256" key="1">
    <source>
        <dbReference type="ARBA" id="ARBA00004123"/>
    </source>
</evidence>
<evidence type="ECO:0000259" key="8">
    <source>
        <dbReference type="PROSITE" id="PS50102"/>
    </source>
</evidence>
<dbReference type="EnsemblMetazoa" id="XM_001951651.5">
    <property type="protein sequence ID" value="XP_001951686.1"/>
    <property type="gene ID" value="LOC100166774"/>
</dbReference>
<dbReference type="FunFam" id="3.30.70.330:FF:000182">
    <property type="entry name" value="RNA-binding motif protein 28"/>
    <property type="match status" value="1"/>
</dbReference>
<dbReference type="AlphaFoldDB" id="A0A8R2AEG1"/>
<dbReference type="PANTHER" id="PTHR48039:SF5">
    <property type="entry name" value="RNA-BINDING PROTEIN 28"/>
    <property type="match status" value="1"/>
</dbReference>
<dbReference type="OMA" id="FTHRHAL"/>
<dbReference type="GeneID" id="100166774"/>
<evidence type="ECO:0000256" key="7">
    <source>
        <dbReference type="SAM" id="MobiDB-lite"/>
    </source>
</evidence>
<feature type="compositionally biased region" description="Low complexity" evidence="7">
    <location>
        <begin position="481"/>
        <end position="492"/>
    </location>
</feature>
<dbReference type="InterPro" id="IPR012677">
    <property type="entry name" value="Nucleotide-bd_a/b_plait_sf"/>
</dbReference>
<dbReference type="InterPro" id="IPR000504">
    <property type="entry name" value="RRM_dom"/>
</dbReference>
<keyword evidence="3 5" id="KW-0694">RNA-binding</keyword>
<dbReference type="CDD" id="cd12416">
    <property type="entry name" value="RRM4_RBM28_like"/>
    <property type="match status" value="1"/>
</dbReference>
<evidence type="ECO:0000256" key="4">
    <source>
        <dbReference type="ARBA" id="ARBA00023242"/>
    </source>
</evidence>
<dbReference type="GO" id="GO:0005730">
    <property type="term" value="C:nucleolus"/>
    <property type="evidence" value="ECO:0007669"/>
    <property type="project" value="TreeGrafter"/>
</dbReference>
<dbReference type="PROSITE" id="PS50102">
    <property type="entry name" value="RRM"/>
    <property type="match status" value="3"/>
</dbReference>
<keyword evidence="10" id="KW-1185">Reference proteome</keyword>
<organism evidence="9 10">
    <name type="scientific">Acyrthosiphon pisum</name>
    <name type="common">Pea aphid</name>
    <dbReference type="NCBI Taxonomy" id="7029"/>
    <lineage>
        <taxon>Eukaryota</taxon>
        <taxon>Metazoa</taxon>
        <taxon>Ecdysozoa</taxon>
        <taxon>Arthropoda</taxon>
        <taxon>Hexapoda</taxon>
        <taxon>Insecta</taxon>
        <taxon>Pterygota</taxon>
        <taxon>Neoptera</taxon>
        <taxon>Paraneoptera</taxon>
        <taxon>Hemiptera</taxon>
        <taxon>Sternorrhyncha</taxon>
        <taxon>Aphidomorpha</taxon>
        <taxon>Aphidoidea</taxon>
        <taxon>Aphididae</taxon>
        <taxon>Macrosiphini</taxon>
        <taxon>Acyrthosiphon</taxon>
    </lineage>
</organism>
<protein>
    <recommendedName>
        <fullName evidence="8">RRM domain-containing protein</fullName>
    </recommendedName>
</protein>
<feature type="compositionally biased region" description="Basic and acidic residues" evidence="7">
    <location>
        <begin position="579"/>
        <end position="589"/>
    </location>
</feature>
<dbReference type="OrthoDB" id="3945418at2759"/>
<comment type="subcellular location">
    <subcellularLocation>
        <location evidence="1">Nucleus</location>
    </subcellularLocation>
</comment>
<reference evidence="10" key="1">
    <citation type="submission" date="2010-06" db="EMBL/GenBank/DDBJ databases">
        <authorList>
            <person name="Jiang H."/>
            <person name="Abraham K."/>
            <person name="Ali S."/>
            <person name="Alsbrooks S.L."/>
            <person name="Anim B.N."/>
            <person name="Anosike U.S."/>
            <person name="Attaway T."/>
            <person name="Bandaranaike D.P."/>
            <person name="Battles P.K."/>
            <person name="Bell S.N."/>
            <person name="Bell A.V."/>
            <person name="Beltran B."/>
            <person name="Bickham C."/>
            <person name="Bustamante Y."/>
            <person name="Caleb T."/>
            <person name="Canada A."/>
            <person name="Cardenas V."/>
            <person name="Carter K."/>
            <person name="Chacko J."/>
            <person name="Chandrabose M.N."/>
            <person name="Chavez D."/>
            <person name="Chavez A."/>
            <person name="Chen L."/>
            <person name="Chu H.-S."/>
            <person name="Claassen K.J."/>
            <person name="Cockrell R."/>
            <person name="Collins M."/>
            <person name="Cooper J.A."/>
            <person name="Cree A."/>
            <person name="Curry S.M."/>
            <person name="Da Y."/>
            <person name="Dao M.D."/>
            <person name="Das B."/>
            <person name="Davila M.-L."/>
            <person name="Davy-Carroll L."/>
            <person name="Denson S."/>
            <person name="Dinh H."/>
            <person name="Ebong V.E."/>
            <person name="Edwards J.R."/>
            <person name="Egan A."/>
            <person name="El-Daye J."/>
            <person name="Escobedo L."/>
            <person name="Fernandez S."/>
            <person name="Fernando P.R."/>
            <person name="Flagg N."/>
            <person name="Forbes L.D."/>
            <person name="Fowler R.G."/>
            <person name="Fu Q."/>
            <person name="Gabisi R.A."/>
            <person name="Ganer J."/>
            <person name="Garbino Pronczuk A."/>
            <person name="Garcia R.M."/>
            <person name="Garner T."/>
            <person name="Garrett T.E."/>
            <person name="Gonzalez D.A."/>
            <person name="Hamid H."/>
            <person name="Hawkins E.S."/>
            <person name="Hirani K."/>
            <person name="Hogues M.E."/>
            <person name="Hollins B."/>
            <person name="Hsiao C.-H."/>
            <person name="Jabil R."/>
            <person name="James M.L."/>
            <person name="Jhangiani S.N."/>
            <person name="Johnson B."/>
            <person name="Johnson Q."/>
            <person name="Joshi V."/>
            <person name="Kalu J.B."/>
            <person name="Kam C."/>
            <person name="Kashfia A."/>
            <person name="Keebler J."/>
            <person name="Kisamo H."/>
            <person name="Kovar C.L."/>
            <person name="Lago L.A."/>
            <person name="Lai C.-Y."/>
            <person name="Laidlaw J."/>
            <person name="Lara F."/>
            <person name="Le T.-K."/>
            <person name="Lee S.L."/>
            <person name="Legall F.H."/>
            <person name="Lemon S.J."/>
            <person name="Lewis L.R."/>
            <person name="Li B."/>
            <person name="Liu Y."/>
            <person name="Liu Y.-S."/>
            <person name="Lopez J."/>
            <person name="Lozado R.J."/>
            <person name="Lu J."/>
            <person name="Madu R.C."/>
            <person name="Maheshwari M."/>
            <person name="Maheshwari R."/>
            <person name="Malloy K."/>
            <person name="Martinez E."/>
            <person name="Mathew T."/>
            <person name="Mercado I.C."/>
            <person name="Mercado C."/>
            <person name="Meyer B."/>
            <person name="Montgomery K."/>
            <person name="Morgan M.B."/>
            <person name="Munidasa M."/>
            <person name="Nazareth L.V."/>
            <person name="Nelson J."/>
            <person name="Ng B.M."/>
            <person name="Nguyen N.B."/>
            <person name="Nguyen P.Q."/>
            <person name="Nguyen T."/>
            <person name="Obregon M."/>
            <person name="Okwuonu G.O."/>
            <person name="Onwere C.G."/>
            <person name="Orozco G."/>
            <person name="Parra A."/>
            <person name="Patel S."/>
            <person name="Patil S."/>
            <person name="Perez A."/>
            <person name="Perez Y."/>
            <person name="Pham C."/>
            <person name="Primus E.L."/>
            <person name="Pu L.-L."/>
            <person name="Puazo M."/>
            <person name="Qin X."/>
            <person name="Quiroz J.B."/>
            <person name="Reese J."/>
            <person name="Richards S."/>
            <person name="Rives C.M."/>
            <person name="Robberts R."/>
            <person name="Ruiz S.J."/>
            <person name="Ruiz M.J."/>
            <person name="Santibanez J."/>
            <person name="Schneider B.W."/>
            <person name="Sisson I."/>
            <person name="Smith M."/>
            <person name="Sodergren E."/>
            <person name="Song X.-Z."/>
            <person name="Song B.B."/>
            <person name="Summersgill H."/>
            <person name="Thelus R."/>
            <person name="Thornton R.D."/>
            <person name="Trejos Z.Y."/>
            <person name="Usmani K."/>
            <person name="Vattathil S."/>
            <person name="Villasana D."/>
            <person name="Walker D.L."/>
            <person name="Wang S."/>
            <person name="Wang K."/>
            <person name="White C.S."/>
            <person name="Williams A.C."/>
            <person name="Williamson J."/>
            <person name="Wilson K."/>
            <person name="Woghiren I.O."/>
            <person name="Woodworth J.R."/>
            <person name="Worley K.C."/>
            <person name="Wright R.A."/>
            <person name="Wu W."/>
            <person name="Young L."/>
            <person name="Zhang L."/>
            <person name="Zhang J."/>
            <person name="Zhu Y."/>
            <person name="Muzny D.M."/>
            <person name="Weinstock G."/>
            <person name="Gibbs R.A."/>
        </authorList>
    </citation>
    <scope>NUCLEOTIDE SEQUENCE [LARGE SCALE GENOMIC DNA]</scope>
    <source>
        <strain evidence="10">LSR1</strain>
    </source>
</reference>
<feature type="region of interest" description="Disordered" evidence="7">
    <location>
        <begin position="579"/>
        <end position="601"/>
    </location>
</feature>
<evidence type="ECO:0000256" key="3">
    <source>
        <dbReference type="ARBA" id="ARBA00022884"/>
    </source>
</evidence>
<dbReference type="Proteomes" id="UP000007819">
    <property type="component" value="Chromosome A1"/>
</dbReference>
<sequence length="625" mass="71845">MKDKIFFAKNKASKCPNNRRGRLIIRNLPFTTDEEQLKEHFSKFGEINDIKLLRKPDGKLIGCGFVQFIVKQNAAKAIAHTSGKDFGGRSIVVDWAIPKNKYETIHTTKEKEENISVKEENIEEAIVEDQEEIKEDLSNDQDNIEESSKTVEDYLTLDTIKDEDDNLVDFETTYIENDVKQKRENTDDNESVISTSNKKRFKSHDVKEGLTVFFKNVSFSVNNDELKRFVKERFGPIYYALVCVDRLTEHSKGTAFVKFRDSSSVEACMSSSPEELTLNGSTMEPQMAIDKEVLDKNKDDKVTHKDNRNLYLIKEGVIIVGTAAANGVSVHDMKKRLELEQWKSQVLKNLNMFVARNRLIIHNLPANMDNKTLKDLFTKYTHPNAVSKVVVMRNLKQVDSNGVAISKEYAFVTFKQHEDALKALRSINNNPKIFNSNKRPIVAFSIENRLVLQARQRRIDKSKTSNPLFNKQQPSTSSTVENTNKTFNADNNNKNRKFNAENNNKNKKFNAENNNKNSRSTALSRKKIAELPEYTGITAKEGHMAIRSKYKLKIQSEAHQKNVKTKKKITMKKKRDLAIRNEKKREPKVKSKKKNTKNDASFSKLVNKYKNKISAPETLKKWYEA</sequence>
<keyword evidence="2" id="KW-0677">Repeat</keyword>
<feature type="domain" description="RRM" evidence="8">
    <location>
        <begin position="357"/>
        <end position="464"/>
    </location>
</feature>
<name>A0A8R2AEG1_ACYPI</name>
<feature type="domain" description="RRM" evidence="8">
    <location>
        <begin position="21"/>
        <end position="98"/>
    </location>
</feature>
<dbReference type="CDD" id="cd12414">
    <property type="entry name" value="RRM2_RBM28_like"/>
    <property type="match status" value="1"/>
</dbReference>
<dbReference type="InterPro" id="IPR051945">
    <property type="entry name" value="RRM_MRD1_RNA_proc_ribogen"/>
</dbReference>
<dbReference type="KEGG" id="api:100166774"/>
<dbReference type="GO" id="GO:0003729">
    <property type="term" value="F:mRNA binding"/>
    <property type="evidence" value="ECO:0007669"/>
    <property type="project" value="TreeGrafter"/>
</dbReference>
<evidence type="ECO:0000256" key="5">
    <source>
        <dbReference type="PROSITE-ProRule" id="PRU00176"/>
    </source>
</evidence>
<reference evidence="9" key="2">
    <citation type="submission" date="2022-06" db="UniProtKB">
        <authorList>
            <consortium name="EnsemblMetazoa"/>
        </authorList>
    </citation>
    <scope>IDENTIFICATION</scope>
</reference>
<accession>A0A8R2AEG1</accession>
<dbReference type="SUPFAM" id="SSF54928">
    <property type="entry name" value="RNA-binding domain, RBD"/>
    <property type="match status" value="3"/>
</dbReference>
<keyword evidence="4" id="KW-0539">Nucleus</keyword>
<feature type="domain" description="RRM" evidence="8">
    <location>
        <begin position="210"/>
        <end position="307"/>
    </location>
</feature>
<evidence type="ECO:0000313" key="9">
    <source>
        <dbReference type="EnsemblMetazoa" id="XP_001951686.1"/>
    </source>
</evidence>
<feature type="compositionally biased region" description="Polar residues" evidence="7">
    <location>
        <begin position="464"/>
        <end position="480"/>
    </location>
</feature>
<evidence type="ECO:0000256" key="6">
    <source>
        <dbReference type="SAM" id="Coils"/>
    </source>
</evidence>
<dbReference type="RefSeq" id="XP_001951686.1">
    <property type="nucleotide sequence ID" value="XM_001951651.4"/>
</dbReference>
<dbReference type="SMART" id="SM00360">
    <property type="entry name" value="RRM"/>
    <property type="match status" value="3"/>
</dbReference>
<proteinExistence type="predicted"/>
<keyword evidence="6" id="KW-0175">Coiled coil</keyword>
<evidence type="ECO:0000256" key="2">
    <source>
        <dbReference type="ARBA" id="ARBA00022737"/>
    </source>
</evidence>
<dbReference type="Gene3D" id="3.30.70.330">
    <property type="match status" value="3"/>
</dbReference>
<evidence type="ECO:0000313" key="10">
    <source>
        <dbReference type="Proteomes" id="UP000007819"/>
    </source>
</evidence>
<dbReference type="Pfam" id="PF00076">
    <property type="entry name" value="RRM_1"/>
    <property type="match status" value="3"/>
</dbReference>
<feature type="coiled-coil region" evidence="6">
    <location>
        <begin position="108"/>
        <end position="147"/>
    </location>
</feature>
<feature type="region of interest" description="Disordered" evidence="7">
    <location>
        <begin position="457"/>
        <end position="524"/>
    </location>
</feature>